<dbReference type="InterPro" id="IPR024294">
    <property type="entry name" value="DUF3810"/>
</dbReference>
<feature type="transmembrane region" description="Helical" evidence="1">
    <location>
        <begin position="66"/>
        <end position="87"/>
    </location>
</feature>
<organism evidence="2 3">
    <name type="scientific">Mucilaginibacter gynuensis</name>
    <dbReference type="NCBI Taxonomy" id="1302236"/>
    <lineage>
        <taxon>Bacteria</taxon>
        <taxon>Pseudomonadati</taxon>
        <taxon>Bacteroidota</taxon>
        <taxon>Sphingobacteriia</taxon>
        <taxon>Sphingobacteriales</taxon>
        <taxon>Sphingobacteriaceae</taxon>
        <taxon>Mucilaginibacter</taxon>
    </lineage>
</organism>
<dbReference type="Pfam" id="PF12725">
    <property type="entry name" value="DUF3810"/>
    <property type="match status" value="1"/>
</dbReference>
<keyword evidence="1" id="KW-1133">Transmembrane helix</keyword>
<name>A0ABP8H636_9SPHI</name>
<dbReference type="Proteomes" id="UP001500582">
    <property type="component" value="Unassembled WGS sequence"/>
</dbReference>
<keyword evidence="3" id="KW-1185">Reference proteome</keyword>
<gene>
    <name evidence="2" type="ORF">GCM10023149_42580</name>
</gene>
<evidence type="ECO:0000313" key="3">
    <source>
        <dbReference type="Proteomes" id="UP001500582"/>
    </source>
</evidence>
<proteinExistence type="predicted"/>
<sequence>MDNRFGKKIKWRLATVVILGLFIFLLTWLADYPATVERYYSKGFYPFICKILHPVFNLLPFSFGDVLYAVVILYLIYALVMLIKLPIKRRFKEWGMLASGIVIGVEAGIVIFYLFWGMNYFRLPAATRLKLQDTVYSTDELKTVANILIDSANAARGRLNHTDLRQQNDSIYSSSIRAVVALAHTSAEFYTYKPSIKPSSLSWLLNYIGTSGYYNPFTAEAQFNYQMPLHVRPFVACHEMSHQAGFGSEDEANFAGFLAGIRSADRLLRYSAYYEGMQECMYSLRATDTVAFKLLRAKINPAVIIDLKAERAYWQYYQGKLEVISSLFYDKFLKVNNQPQGLLTYNQMVSLIMAMYRKSPAGTL</sequence>
<evidence type="ECO:0000256" key="1">
    <source>
        <dbReference type="SAM" id="Phobius"/>
    </source>
</evidence>
<protein>
    <submittedName>
        <fullName evidence="2">DUF3810 domain-containing protein</fullName>
    </submittedName>
</protein>
<dbReference type="EMBL" id="BAABFT010000015">
    <property type="protein sequence ID" value="GAA4334940.1"/>
    <property type="molecule type" value="Genomic_DNA"/>
</dbReference>
<reference evidence="3" key="1">
    <citation type="journal article" date="2019" name="Int. J. Syst. Evol. Microbiol.">
        <title>The Global Catalogue of Microorganisms (GCM) 10K type strain sequencing project: providing services to taxonomists for standard genome sequencing and annotation.</title>
        <authorList>
            <consortium name="The Broad Institute Genomics Platform"/>
            <consortium name="The Broad Institute Genome Sequencing Center for Infectious Disease"/>
            <person name="Wu L."/>
            <person name="Ma J."/>
        </authorList>
    </citation>
    <scope>NUCLEOTIDE SEQUENCE [LARGE SCALE GENOMIC DNA]</scope>
    <source>
        <strain evidence="3">JCM 17705</strain>
    </source>
</reference>
<feature type="transmembrane region" description="Helical" evidence="1">
    <location>
        <begin position="12"/>
        <end position="30"/>
    </location>
</feature>
<keyword evidence="1" id="KW-0472">Membrane</keyword>
<evidence type="ECO:0000313" key="2">
    <source>
        <dbReference type="EMBL" id="GAA4334940.1"/>
    </source>
</evidence>
<comment type="caution">
    <text evidence="2">The sequence shown here is derived from an EMBL/GenBank/DDBJ whole genome shotgun (WGS) entry which is preliminary data.</text>
</comment>
<accession>A0ABP8H636</accession>
<feature type="transmembrane region" description="Helical" evidence="1">
    <location>
        <begin position="94"/>
        <end position="116"/>
    </location>
</feature>
<dbReference type="RefSeq" id="WP_345213201.1">
    <property type="nucleotide sequence ID" value="NZ_BAABFT010000015.1"/>
</dbReference>
<keyword evidence="1" id="KW-0812">Transmembrane</keyword>